<dbReference type="PROSITE" id="PS51820">
    <property type="entry name" value="PA14"/>
    <property type="match status" value="1"/>
</dbReference>
<sequence length="938" mass="105632">MASATANAAEVDRVKGGVVVTPDTGQAKRVRVLVYGDGLFRVTATPETRIDLPDSLMVIAEPGGDFQIAQDEDSVTLTTARGSAEIRLADGFVTVRDAAGQVLLQQARPAQFWDVTADGKPFHGISQQFNRGTTEGFYGLGQHQQGVMNYRGDDVELAQHNMDIAVPFVVSTRNYGLLWDNYAITRFGDPDPYTFVGEDKLKVVGSNGEPGFTAEYYLGDRLIVRRNEPKINYQYIRDQKNYPAEAKAGTVAATGGQNTAGNSTGKERVVWRGSVTPDVTGTHKFQLYASSYFKLYADGKLVLDRWRQNWNPWYHDFELKMAAGKPVDLRIEWEPNAGYIGLFHNDPLAPADRNSLWMTSEAARAVDYYVVAGEDMDGVISGYRTLTGKASMMPKWAYGFWQSRQRYEKQEQLLGVVREYRRLSIPLDNIVQDWFYWREDDWGSHRFDPARFPDPKGMIDEVHRLNTRFMISVWPKFYPTTDTYKELEAQGHVYKGNIAAGNKDWVGPGYLNTFYDPYAEEAREIYWRQMRDRLAVLGVDAWWMDATEPDMHSNLSIEERKAVMGPTAQGPAALLFNSYPLVHACGVHEGILDHKPEVRPFILTRSGYGGIQRCGSALWSGDVASRWDDFREQISAGINISMSGIPNWTHDIGGFALEDRYTRQDPAHLDEWRELNLRWFQFGAFSPLFRSHGEAPRREIFEIAPEGSAMRRSMIWYDELRYRLMPYIYTVAADTHHKDGTMMRGLVMDFEADPKTWDIADQYMFGPALLVAPVTAFKARSRKVYLPAGASWYDFNAGGLHKGGREITASAPYERMPLFVRAGSIVPVGPVMQYVDQKPDAPITIHVYTGADGGFSLYEDDGVTRAFRKGASSRIPMRWDDKAGTLTIGAREGRYEGMAETREFRVRFVGPSSGGFDPAAQADRTVGYTGAPVTVSRR</sequence>
<accession>A0A396RQY5</accession>
<name>A0A396RQY5_9SPHN</name>
<dbReference type="AlphaFoldDB" id="A0A396RQY5"/>
<dbReference type="GO" id="GO:0005975">
    <property type="term" value="P:carbohydrate metabolic process"/>
    <property type="evidence" value="ECO:0007669"/>
    <property type="project" value="InterPro"/>
</dbReference>
<evidence type="ECO:0000256" key="1">
    <source>
        <dbReference type="ARBA" id="ARBA00007806"/>
    </source>
</evidence>
<dbReference type="GO" id="GO:0030246">
    <property type="term" value="F:carbohydrate binding"/>
    <property type="evidence" value="ECO:0007669"/>
    <property type="project" value="InterPro"/>
</dbReference>
<dbReference type="SUPFAM" id="SSF74650">
    <property type="entry name" value="Galactose mutarotase-like"/>
    <property type="match status" value="1"/>
</dbReference>
<dbReference type="CDD" id="cd14752">
    <property type="entry name" value="GH31_N"/>
    <property type="match status" value="1"/>
</dbReference>
<proteinExistence type="inferred from homology"/>
<gene>
    <name evidence="4" type="ORF">D1610_01965</name>
</gene>
<dbReference type="Gene3D" id="2.60.40.1760">
    <property type="entry name" value="glycosyl hydrolase (family 31)"/>
    <property type="match status" value="1"/>
</dbReference>
<dbReference type="InterPro" id="IPR048395">
    <property type="entry name" value="Glyco_hydro_31_C"/>
</dbReference>
<evidence type="ECO:0000256" key="2">
    <source>
        <dbReference type="RuleBase" id="RU361185"/>
    </source>
</evidence>
<dbReference type="SUPFAM" id="SSF56988">
    <property type="entry name" value="Anthrax protective antigen"/>
    <property type="match status" value="1"/>
</dbReference>
<dbReference type="Gene3D" id="2.60.40.1180">
    <property type="entry name" value="Golgi alpha-mannosidase II"/>
    <property type="match status" value="2"/>
</dbReference>
<dbReference type="PANTHER" id="PTHR43863:SF2">
    <property type="entry name" value="MALTASE-GLUCOAMYLASE"/>
    <property type="match status" value="1"/>
</dbReference>
<dbReference type="InterPro" id="IPR013780">
    <property type="entry name" value="Glyco_hydro_b"/>
</dbReference>
<dbReference type="SUPFAM" id="SSF51011">
    <property type="entry name" value="Glycosyl hydrolase domain"/>
    <property type="match status" value="1"/>
</dbReference>
<dbReference type="InterPro" id="IPR011013">
    <property type="entry name" value="Gal_mutarotase_sf_dom"/>
</dbReference>
<dbReference type="SUPFAM" id="SSF51445">
    <property type="entry name" value="(Trans)glycosidases"/>
    <property type="match status" value="1"/>
</dbReference>
<dbReference type="InterPro" id="IPR017853">
    <property type="entry name" value="GH"/>
</dbReference>
<evidence type="ECO:0000259" key="3">
    <source>
        <dbReference type="PROSITE" id="PS51820"/>
    </source>
</evidence>
<comment type="similarity">
    <text evidence="1 2">Belongs to the glycosyl hydrolase 31 family.</text>
</comment>
<evidence type="ECO:0000313" key="5">
    <source>
        <dbReference type="Proteomes" id="UP000266693"/>
    </source>
</evidence>
<dbReference type="InterPro" id="IPR000322">
    <property type="entry name" value="Glyco_hydro_31_TIM"/>
</dbReference>
<dbReference type="RefSeq" id="WP_118862438.1">
    <property type="nucleotide sequence ID" value="NZ_QWLV01000001.1"/>
</dbReference>
<dbReference type="GO" id="GO:0004553">
    <property type="term" value="F:hydrolase activity, hydrolyzing O-glycosyl compounds"/>
    <property type="evidence" value="ECO:0007669"/>
    <property type="project" value="InterPro"/>
</dbReference>
<dbReference type="PANTHER" id="PTHR43863">
    <property type="entry name" value="HYDROLASE, PUTATIVE (AFU_ORTHOLOGUE AFUA_1G03140)-RELATED"/>
    <property type="match status" value="1"/>
</dbReference>
<dbReference type="CDD" id="cd06591">
    <property type="entry name" value="GH31_xylosidase_XylS"/>
    <property type="match status" value="1"/>
</dbReference>
<evidence type="ECO:0000313" key="4">
    <source>
        <dbReference type="EMBL" id="RHW18930.1"/>
    </source>
</evidence>
<dbReference type="Gene3D" id="3.20.20.80">
    <property type="entry name" value="Glycosidases"/>
    <property type="match status" value="1"/>
</dbReference>
<dbReference type="InterPro" id="IPR025887">
    <property type="entry name" value="Glyco_hydro_31_N_dom"/>
</dbReference>
<organism evidence="4 5">
    <name type="scientific">Sphingomonas gilva</name>
    <dbReference type="NCBI Taxonomy" id="2305907"/>
    <lineage>
        <taxon>Bacteria</taxon>
        <taxon>Pseudomonadati</taxon>
        <taxon>Pseudomonadota</taxon>
        <taxon>Alphaproteobacteria</taxon>
        <taxon>Sphingomonadales</taxon>
        <taxon>Sphingomonadaceae</taxon>
        <taxon>Sphingomonas</taxon>
    </lineage>
</organism>
<dbReference type="InterPro" id="IPR051816">
    <property type="entry name" value="Glycosyl_Hydrolase_31"/>
</dbReference>
<keyword evidence="2" id="KW-0378">Hydrolase</keyword>
<protein>
    <submittedName>
        <fullName evidence="4">DUF5110 domain-containing protein</fullName>
    </submittedName>
</protein>
<dbReference type="Pfam" id="PF21365">
    <property type="entry name" value="Glyco_hydro_31_3rd"/>
    <property type="match status" value="1"/>
</dbReference>
<feature type="domain" description="PA14" evidence="3">
    <location>
        <begin position="207"/>
        <end position="363"/>
    </location>
</feature>
<keyword evidence="2" id="KW-0326">Glycosidase</keyword>
<dbReference type="InterPro" id="IPR011658">
    <property type="entry name" value="PA14_dom"/>
</dbReference>
<reference evidence="4 5" key="1">
    <citation type="submission" date="2018-08" db="EMBL/GenBank/DDBJ databases">
        <title>The multiple taxonomic identification of Sphingomonas gilva.</title>
        <authorList>
            <person name="Zhu D."/>
            <person name="Zheng S."/>
        </authorList>
    </citation>
    <scope>NUCLEOTIDE SEQUENCE [LARGE SCALE GENOMIC DNA]</scope>
    <source>
        <strain evidence="4 5">ZDH117</strain>
    </source>
</reference>
<keyword evidence="5" id="KW-1185">Reference proteome</keyword>
<comment type="caution">
    <text evidence="4">The sequence shown here is derived from an EMBL/GenBank/DDBJ whole genome shotgun (WGS) entry which is preliminary data.</text>
</comment>
<dbReference type="Pfam" id="PF17137">
    <property type="entry name" value="DUF5110"/>
    <property type="match status" value="1"/>
</dbReference>
<dbReference type="EMBL" id="QWLV01000001">
    <property type="protein sequence ID" value="RHW18930.1"/>
    <property type="molecule type" value="Genomic_DNA"/>
</dbReference>
<dbReference type="InterPro" id="IPR033403">
    <property type="entry name" value="DUF5110"/>
</dbReference>
<dbReference type="InterPro" id="IPR037524">
    <property type="entry name" value="PA14/GLEYA"/>
</dbReference>
<dbReference type="Pfam" id="PF13802">
    <property type="entry name" value="Gal_mutarotas_2"/>
    <property type="match status" value="1"/>
</dbReference>
<dbReference type="OrthoDB" id="176168at2"/>
<dbReference type="Gene3D" id="2.60.120.380">
    <property type="match status" value="1"/>
</dbReference>
<dbReference type="SMART" id="SM00758">
    <property type="entry name" value="PA14"/>
    <property type="match status" value="1"/>
</dbReference>
<dbReference type="Pfam" id="PF01055">
    <property type="entry name" value="Glyco_hydro_31_2nd"/>
    <property type="match status" value="1"/>
</dbReference>
<dbReference type="Pfam" id="PF07691">
    <property type="entry name" value="PA14"/>
    <property type="match status" value="1"/>
</dbReference>
<dbReference type="Proteomes" id="UP000266693">
    <property type="component" value="Unassembled WGS sequence"/>
</dbReference>